<keyword evidence="3" id="KW-1185">Reference proteome</keyword>
<evidence type="ECO:0000313" key="3">
    <source>
        <dbReference type="Proteomes" id="UP000250235"/>
    </source>
</evidence>
<evidence type="ECO:0000313" key="2">
    <source>
        <dbReference type="EMBL" id="KZV32481.1"/>
    </source>
</evidence>
<gene>
    <name evidence="2" type="ORF">F511_27228</name>
</gene>
<feature type="compositionally biased region" description="Basic residues" evidence="1">
    <location>
        <begin position="69"/>
        <end position="82"/>
    </location>
</feature>
<evidence type="ECO:0000256" key="1">
    <source>
        <dbReference type="SAM" id="MobiDB-lite"/>
    </source>
</evidence>
<proteinExistence type="predicted"/>
<protein>
    <submittedName>
        <fullName evidence="2">Uncharacterized protein</fullName>
    </submittedName>
</protein>
<dbReference type="Proteomes" id="UP000250235">
    <property type="component" value="Unassembled WGS sequence"/>
</dbReference>
<name>A0A2Z7BKH6_9LAMI</name>
<reference evidence="2 3" key="1">
    <citation type="journal article" date="2015" name="Proc. Natl. Acad. Sci. U.S.A.">
        <title>The resurrection genome of Boea hygrometrica: A blueprint for survival of dehydration.</title>
        <authorList>
            <person name="Xiao L."/>
            <person name="Yang G."/>
            <person name="Zhang L."/>
            <person name="Yang X."/>
            <person name="Zhao S."/>
            <person name="Ji Z."/>
            <person name="Zhou Q."/>
            <person name="Hu M."/>
            <person name="Wang Y."/>
            <person name="Chen M."/>
            <person name="Xu Y."/>
            <person name="Jin H."/>
            <person name="Xiao X."/>
            <person name="Hu G."/>
            <person name="Bao F."/>
            <person name="Hu Y."/>
            <person name="Wan P."/>
            <person name="Li L."/>
            <person name="Deng X."/>
            <person name="Kuang T."/>
            <person name="Xiang C."/>
            <person name="Zhu J.K."/>
            <person name="Oliver M.J."/>
            <person name="He Y."/>
        </authorList>
    </citation>
    <scope>NUCLEOTIDE SEQUENCE [LARGE SCALE GENOMIC DNA]</scope>
    <source>
        <strain evidence="3">cv. XS01</strain>
    </source>
</reference>
<feature type="compositionally biased region" description="Basic and acidic residues" evidence="1">
    <location>
        <begin position="59"/>
        <end position="68"/>
    </location>
</feature>
<dbReference type="AlphaFoldDB" id="A0A2Z7BKH6"/>
<feature type="region of interest" description="Disordered" evidence="1">
    <location>
        <begin position="58"/>
        <end position="98"/>
    </location>
</feature>
<sequence length="98" mass="11081">MKCRCLAPTNFTRKLALQRLAVVVLRIRSTTEITIPSSVCTRKREESFTDGISCRYGRNKSDGDDNRRRTAVARRGRRRRARGAAAEECGRGGRRLAI</sequence>
<dbReference type="EMBL" id="KV006589">
    <property type="protein sequence ID" value="KZV32481.1"/>
    <property type="molecule type" value="Genomic_DNA"/>
</dbReference>
<organism evidence="2 3">
    <name type="scientific">Dorcoceras hygrometricum</name>
    <dbReference type="NCBI Taxonomy" id="472368"/>
    <lineage>
        <taxon>Eukaryota</taxon>
        <taxon>Viridiplantae</taxon>
        <taxon>Streptophyta</taxon>
        <taxon>Embryophyta</taxon>
        <taxon>Tracheophyta</taxon>
        <taxon>Spermatophyta</taxon>
        <taxon>Magnoliopsida</taxon>
        <taxon>eudicotyledons</taxon>
        <taxon>Gunneridae</taxon>
        <taxon>Pentapetalae</taxon>
        <taxon>asterids</taxon>
        <taxon>lamiids</taxon>
        <taxon>Lamiales</taxon>
        <taxon>Gesneriaceae</taxon>
        <taxon>Didymocarpoideae</taxon>
        <taxon>Trichosporeae</taxon>
        <taxon>Loxocarpinae</taxon>
        <taxon>Dorcoceras</taxon>
    </lineage>
</organism>
<accession>A0A2Z7BKH6</accession>